<sequence>MFLQLKIVKECYSERLAAVLKLNNPKKSC</sequence>
<protein>
    <submittedName>
        <fullName evidence="1">Uncharacterized protein</fullName>
    </submittedName>
</protein>
<name>A0A445MWD9_9BACT</name>
<gene>
    <name evidence="1" type="ORF">PITCH_A1920092</name>
</gene>
<evidence type="ECO:0000313" key="1">
    <source>
        <dbReference type="EMBL" id="SPD73753.1"/>
    </source>
</evidence>
<dbReference type="EMBL" id="OJIN01000104">
    <property type="protein sequence ID" value="SPD73753.1"/>
    <property type="molecule type" value="Genomic_DNA"/>
</dbReference>
<organism evidence="1">
    <name type="scientific">uncultured Desulfobacterium sp</name>
    <dbReference type="NCBI Taxonomy" id="201089"/>
    <lineage>
        <taxon>Bacteria</taxon>
        <taxon>Pseudomonadati</taxon>
        <taxon>Thermodesulfobacteriota</taxon>
        <taxon>Desulfobacteria</taxon>
        <taxon>Desulfobacterales</taxon>
        <taxon>Desulfobacteriaceae</taxon>
        <taxon>Desulfobacterium</taxon>
        <taxon>environmental samples</taxon>
    </lineage>
</organism>
<dbReference type="AlphaFoldDB" id="A0A445MWD9"/>
<proteinExistence type="predicted"/>
<reference evidence="1" key="1">
    <citation type="submission" date="2018-01" db="EMBL/GenBank/DDBJ databases">
        <authorList>
            <person name="Regsiter A."/>
            <person name="William W."/>
        </authorList>
    </citation>
    <scope>NUCLEOTIDE SEQUENCE</scope>
    <source>
        <strain evidence="1">TRIP AH-1</strain>
    </source>
</reference>
<accession>A0A445MWD9</accession>